<protein>
    <submittedName>
        <fullName evidence="1">Uncharacterized protein</fullName>
    </submittedName>
</protein>
<reference evidence="1 2" key="1">
    <citation type="journal article" date="2021" name="Hortic Res">
        <title>High-quality reference genome and annotation aids understanding of berry development for evergreen blueberry (Vaccinium darrowii).</title>
        <authorList>
            <person name="Yu J."/>
            <person name="Hulse-Kemp A.M."/>
            <person name="Babiker E."/>
            <person name="Staton M."/>
        </authorList>
    </citation>
    <scope>NUCLEOTIDE SEQUENCE [LARGE SCALE GENOMIC DNA]</scope>
    <source>
        <strain evidence="2">cv. NJ 8807/NJ 8810</strain>
        <tissue evidence="1">Young leaf</tissue>
    </source>
</reference>
<name>A0ACB7ZFM0_9ERIC</name>
<accession>A0ACB7ZFM0</accession>
<organism evidence="1 2">
    <name type="scientific">Vaccinium darrowii</name>
    <dbReference type="NCBI Taxonomy" id="229202"/>
    <lineage>
        <taxon>Eukaryota</taxon>
        <taxon>Viridiplantae</taxon>
        <taxon>Streptophyta</taxon>
        <taxon>Embryophyta</taxon>
        <taxon>Tracheophyta</taxon>
        <taxon>Spermatophyta</taxon>
        <taxon>Magnoliopsida</taxon>
        <taxon>eudicotyledons</taxon>
        <taxon>Gunneridae</taxon>
        <taxon>Pentapetalae</taxon>
        <taxon>asterids</taxon>
        <taxon>Ericales</taxon>
        <taxon>Ericaceae</taxon>
        <taxon>Vaccinioideae</taxon>
        <taxon>Vaccinieae</taxon>
        <taxon>Vaccinium</taxon>
    </lineage>
</organism>
<dbReference type="Proteomes" id="UP000828048">
    <property type="component" value="Chromosome 12"/>
</dbReference>
<sequence length="101" mass="11181">MDFITTCENEEMRDCSRIDETLHIISGCAIDVWSAPPSLEVPPKLELKPLLANLKYVFLGAEDTLLVIIASDLSAMQESLRVEVLKKHKGAIGWSVADLKV</sequence>
<comment type="caution">
    <text evidence="1">The sequence shown here is derived from an EMBL/GenBank/DDBJ whole genome shotgun (WGS) entry which is preliminary data.</text>
</comment>
<gene>
    <name evidence="1" type="ORF">Vadar_031105</name>
</gene>
<evidence type="ECO:0000313" key="2">
    <source>
        <dbReference type="Proteomes" id="UP000828048"/>
    </source>
</evidence>
<keyword evidence="2" id="KW-1185">Reference proteome</keyword>
<proteinExistence type="predicted"/>
<dbReference type="EMBL" id="CM037162">
    <property type="protein sequence ID" value="KAH7864565.1"/>
    <property type="molecule type" value="Genomic_DNA"/>
</dbReference>
<evidence type="ECO:0000313" key="1">
    <source>
        <dbReference type="EMBL" id="KAH7864565.1"/>
    </source>
</evidence>